<reference evidence="4" key="3">
    <citation type="submission" date="2025-09" db="UniProtKB">
        <authorList>
            <consortium name="Ensembl"/>
        </authorList>
    </citation>
    <scope>IDENTIFICATION</scope>
</reference>
<dbReference type="AlphaFoldDB" id="H2YV09"/>
<dbReference type="Gene3D" id="3.40.50.300">
    <property type="entry name" value="P-loop containing nucleotide triphosphate hydrolases"/>
    <property type="match status" value="1"/>
</dbReference>
<proteinExistence type="inferred from homology"/>
<dbReference type="InParanoid" id="H2YV09"/>
<dbReference type="InterPro" id="IPR027417">
    <property type="entry name" value="P-loop_NTPase"/>
</dbReference>
<dbReference type="NCBIfam" id="NF040713">
    <property type="entry name" value="ZapE"/>
    <property type="match status" value="1"/>
</dbReference>
<evidence type="ECO:0008006" key="6">
    <source>
        <dbReference type="Google" id="ProtNLM"/>
    </source>
</evidence>
<reference evidence="4" key="2">
    <citation type="submission" date="2025-08" db="UniProtKB">
        <authorList>
            <consortium name="Ensembl"/>
        </authorList>
    </citation>
    <scope>IDENTIFICATION</scope>
</reference>
<name>H2YV09_CIOSA</name>
<comment type="similarity">
    <text evidence="1">Belongs to the AFG1 ATPase family.</text>
</comment>
<keyword evidence="3" id="KW-0067">ATP-binding</keyword>
<dbReference type="Proteomes" id="UP000007875">
    <property type="component" value="Unassembled WGS sequence"/>
</dbReference>
<evidence type="ECO:0000313" key="4">
    <source>
        <dbReference type="Ensembl" id="ENSCSAVP00000009169.1"/>
    </source>
</evidence>
<accession>H2YV09</accession>
<dbReference type="InterPro" id="IPR005654">
    <property type="entry name" value="ATPase_AFG1-like"/>
</dbReference>
<keyword evidence="2" id="KW-0547">Nucleotide-binding</keyword>
<dbReference type="SUPFAM" id="SSF52540">
    <property type="entry name" value="P-loop containing nucleoside triphosphate hydrolases"/>
    <property type="match status" value="1"/>
</dbReference>
<dbReference type="Pfam" id="PF03969">
    <property type="entry name" value="AFG1_ATPase"/>
    <property type="match status" value="1"/>
</dbReference>
<dbReference type="OMA" id="ARRFINM"/>
<keyword evidence="5" id="KW-1185">Reference proteome</keyword>
<dbReference type="FunFam" id="3.40.50.300:FF:003041">
    <property type="entry name" value="Predicted protein"/>
    <property type="match status" value="1"/>
</dbReference>
<sequence>MRIILRNVLRAQRIVFQRPPISGYVKPRIINHTGTGTVHYCQPCQYSSIRYYATETADSYQNIAKIISTLKKPTSPKVVYQLLVDKKVIAKDEKQDSVVAVLEQLHSTLNGYEAVAESNGLLSKFFLSQAKKPPKGLYIYGHVGTGKTMLMDMFFSCVNVERKQRIHFNAFMLDVHARIHKLKKGLARNLGTKPQPYDPIGPVAREISAETSLLCFDEFQVTDIADAMILKRLFTELFANGVVMVATSNRAPEDLYKGGLQRSNFVPFIDILKKHCLSFCIDSKTDYRLTGAPCDGQVYLLLSDPNTDSYMDKIFKYYCTMQPEYNGKLQVQSKTLRHLERDLLVPQCCGRVANFTFEEICMKPVGAIDYIELGRHFDVVLIRNVPRMNIFRKTEARRFITLIDTFYDAKVGLILSAECEPSELFVNATEEEKKQVMQKESIILDDLNIKQSSESMDLNIFSGEEEQFAFERALSRLREMQTENYWKEKNSNLKNYQT</sequence>
<protein>
    <recommendedName>
        <fullName evidence="6">AAA+ ATPase domain-containing protein</fullName>
    </recommendedName>
</protein>
<dbReference type="PANTHER" id="PTHR12169:SF6">
    <property type="entry name" value="AFG1-LIKE ATPASE"/>
    <property type="match status" value="1"/>
</dbReference>
<dbReference type="FunCoup" id="H2YV09">
    <property type="interactions" value="163"/>
</dbReference>
<dbReference type="GO" id="GO:0005524">
    <property type="term" value="F:ATP binding"/>
    <property type="evidence" value="ECO:0007669"/>
    <property type="project" value="UniProtKB-KW"/>
</dbReference>
<reference evidence="5" key="1">
    <citation type="submission" date="2003-08" db="EMBL/GenBank/DDBJ databases">
        <authorList>
            <person name="Birren B."/>
            <person name="Nusbaum C."/>
            <person name="Abebe A."/>
            <person name="Abouelleil A."/>
            <person name="Adekoya E."/>
            <person name="Ait-zahra M."/>
            <person name="Allen N."/>
            <person name="Allen T."/>
            <person name="An P."/>
            <person name="Anderson M."/>
            <person name="Anderson S."/>
            <person name="Arachchi H."/>
            <person name="Armbruster J."/>
            <person name="Bachantsang P."/>
            <person name="Baldwin J."/>
            <person name="Barry A."/>
            <person name="Bayul T."/>
            <person name="Blitshsteyn B."/>
            <person name="Bloom T."/>
            <person name="Blye J."/>
            <person name="Boguslavskiy L."/>
            <person name="Borowsky M."/>
            <person name="Boukhgalter B."/>
            <person name="Brunache A."/>
            <person name="Butler J."/>
            <person name="Calixte N."/>
            <person name="Calvo S."/>
            <person name="Camarata J."/>
            <person name="Campo K."/>
            <person name="Chang J."/>
            <person name="Cheshatsang Y."/>
            <person name="Citroen M."/>
            <person name="Collymore A."/>
            <person name="Considine T."/>
            <person name="Cook A."/>
            <person name="Cooke P."/>
            <person name="Corum B."/>
            <person name="Cuomo C."/>
            <person name="David R."/>
            <person name="Dawoe T."/>
            <person name="Degray S."/>
            <person name="Dodge S."/>
            <person name="Dooley K."/>
            <person name="Dorje P."/>
            <person name="Dorjee K."/>
            <person name="Dorris L."/>
            <person name="Duffey N."/>
            <person name="Dupes A."/>
            <person name="Elkins T."/>
            <person name="Engels R."/>
            <person name="Erickson J."/>
            <person name="Farina A."/>
            <person name="Faro S."/>
            <person name="Ferreira P."/>
            <person name="Fischer H."/>
            <person name="Fitzgerald M."/>
            <person name="Foley K."/>
            <person name="Gage D."/>
            <person name="Galagan J."/>
            <person name="Gearin G."/>
            <person name="Gnerre S."/>
            <person name="Gnirke A."/>
            <person name="Goyette A."/>
            <person name="Graham J."/>
            <person name="Grandbois E."/>
            <person name="Gyaltsen K."/>
            <person name="Hafez N."/>
            <person name="Hagopian D."/>
            <person name="Hagos B."/>
            <person name="Hall J."/>
            <person name="Hatcher B."/>
            <person name="Heller A."/>
            <person name="Higgins H."/>
            <person name="Honan T."/>
            <person name="Horn A."/>
            <person name="Houde N."/>
            <person name="Hughes L."/>
            <person name="Hulme W."/>
            <person name="Husby E."/>
            <person name="Iliev I."/>
            <person name="Jaffe D."/>
            <person name="Jones C."/>
            <person name="Kamal M."/>
            <person name="Kamat A."/>
            <person name="Kamvysselis M."/>
            <person name="Karlsson E."/>
            <person name="Kells C."/>
            <person name="Kieu A."/>
            <person name="Kisner P."/>
            <person name="Kodira C."/>
            <person name="Kulbokas E."/>
            <person name="Labutti K."/>
            <person name="Lama D."/>
            <person name="Landers T."/>
            <person name="Leger J."/>
            <person name="Levine S."/>
            <person name="Lewis D."/>
            <person name="Lewis T."/>
            <person name="Lindblad-toh K."/>
            <person name="Liu X."/>
            <person name="Lokyitsang T."/>
            <person name="Lokyitsang Y."/>
            <person name="Lucien O."/>
            <person name="Lui A."/>
            <person name="Ma L.J."/>
            <person name="Mabbitt R."/>
            <person name="Macdonald J."/>
            <person name="Maclean C."/>
            <person name="Major J."/>
            <person name="Manning J."/>
            <person name="Marabella R."/>
            <person name="Maru K."/>
            <person name="Matthews C."/>
            <person name="Mauceli E."/>
            <person name="Mccarthy M."/>
            <person name="Mcdonough S."/>
            <person name="Mcghee T."/>
            <person name="Meldrim J."/>
            <person name="Meneus L."/>
            <person name="Mesirov J."/>
            <person name="Mihalev A."/>
            <person name="Mihova T."/>
            <person name="Mikkelsen T."/>
            <person name="Mlenga V."/>
            <person name="Moru K."/>
            <person name="Mozes J."/>
            <person name="Mulrain L."/>
            <person name="Munson G."/>
            <person name="Naylor J."/>
            <person name="Newes C."/>
            <person name="Nguyen C."/>
            <person name="Nguyen N."/>
            <person name="Nguyen T."/>
            <person name="Nicol R."/>
            <person name="Nielsen C."/>
            <person name="Nizzari M."/>
            <person name="Norbu C."/>
            <person name="Norbu N."/>
            <person name="O'donnell P."/>
            <person name="Okoawo O."/>
            <person name="O'leary S."/>
            <person name="Omotosho B."/>
            <person name="O'neill K."/>
            <person name="Osman S."/>
            <person name="Parker S."/>
            <person name="Perrin D."/>
            <person name="Phunkhang P."/>
            <person name="Piqani B."/>
            <person name="Purcell S."/>
            <person name="Rachupka T."/>
            <person name="Ramasamy U."/>
            <person name="Rameau R."/>
            <person name="Ray V."/>
            <person name="Raymond C."/>
            <person name="Retta R."/>
            <person name="Richardson S."/>
            <person name="Rise C."/>
            <person name="Rodriguez J."/>
            <person name="Rogers J."/>
            <person name="Rogov P."/>
            <person name="Rutman M."/>
            <person name="Schupbach R."/>
            <person name="Seaman C."/>
            <person name="Settipalli S."/>
            <person name="Sharpe T."/>
            <person name="Sheridan J."/>
            <person name="Sherpa N."/>
            <person name="Shi J."/>
            <person name="Smirnov S."/>
            <person name="Smith C."/>
            <person name="Sougnez C."/>
            <person name="Spencer B."/>
            <person name="Stalker J."/>
            <person name="Stange-thomann N."/>
            <person name="Stavropoulos S."/>
            <person name="Stetson K."/>
            <person name="Stone C."/>
            <person name="Stone S."/>
            <person name="Stubbs M."/>
            <person name="Talamas J."/>
            <person name="Tchuinga P."/>
            <person name="Tenzing P."/>
            <person name="Tesfaye S."/>
            <person name="Theodore J."/>
            <person name="Thoulutsang Y."/>
            <person name="Topham K."/>
            <person name="Towey S."/>
            <person name="Tsamla T."/>
            <person name="Tsomo N."/>
            <person name="Vallee D."/>
            <person name="Vassiliev H."/>
            <person name="Venkataraman V."/>
            <person name="Vinson J."/>
            <person name="Vo A."/>
            <person name="Wade C."/>
            <person name="Wang S."/>
            <person name="Wangchuk T."/>
            <person name="Wangdi T."/>
            <person name="Whittaker C."/>
            <person name="Wilkinson J."/>
            <person name="Wu Y."/>
            <person name="Wyman D."/>
            <person name="Yadav S."/>
            <person name="Yang S."/>
            <person name="Yang X."/>
            <person name="Yeager S."/>
            <person name="Yee E."/>
            <person name="Young G."/>
            <person name="Zainoun J."/>
            <person name="Zembeck L."/>
            <person name="Zimmer A."/>
            <person name="Zody M."/>
            <person name="Lander E."/>
        </authorList>
    </citation>
    <scope>NUCLEOTIDE SEQUENCE [LARGE SCALE GENOMIC DNA]</scope>
</reference>
<dbReference type="PANTHER" id="PTHR12169">
    <property type="entry name" value="ATPASE N2B"/>
    <property type="match status" value="1"/>
</dbReference>
<evidence type="ECO:0000256" key="1">
    <source>
        <dbReference type="ARBA" id="ARBA00010322"/>
    </source>
</evidence>
<dbReference type="GO" id="GO:0005739">
    <property type="term" value="C:mitochondrion"/>
    <property type="evidence" value="ECO:0007669"/>
    <property type="project" value="TreeGrafter"/>
</dbReference>
<dbReference type="eggNOG" id="KOG2383">
    <property type="taxonomic scope" value="Eukaryota"/>
</dbReference>
<dbReference type="Ensembl" id="ENSCSAVT00000009286.1">
    <property type="protein sequence ID" value="ENSCSAVP00000009169.1"/>
    <property type="gene ID" value="ENSCSAVG00000005405.1"/>
</dbReference>
<evidence type="ECO:0000256" key="2">
    <source>
        <dbReference type="ARBA" id="ARBA00022741"/>
    </source>
</evidence>
<dbReference type="GO" id="GO:0016887">
    <property type="term" value="F:ATP hydrolysis activity"/>
    <property type="evidence" value="ECO:0007669"/>
    <property type="project" value="InterPro"/>
</dbReference>
<dbReference type="GeneTree" id="ENSGT00390000013227"/>
<organism evidence="4 5">
    <name type="scientific">Ciona savignyi</name>
    <name type="common">Pacific transparent sea squirt</name>
    <dbReference type="NCBI Taxonomy" id="51511"/>
    <lineage>
        <taxon>Eukaryota</taxon>
        <taxon>Metazoa</taxon>
        <taxon>Chordata</taxon>
        <taxon>Tunicata</taxon>
        <taxon>Ascidiacea</taxon>
        <taxon>Phlebobranchia</taxon>
        <taxon>Cionidae</taxon>
        <taxon>Ciona</taxon>
    </lineage>
</organism>
<evidence type="ECO:0000256" key="3">
    <source>
        <dbReference type="ARBA" id="ARBA00022840"/>
    </source>
</evidence>
<dbReference type="HOGENOM" id="CLU_008681_3_0_1"/>
<evidence type="ECO:0000313" key="5">
    <source>
        <dbReference type="Proteomes" id="UP000007875"/>
    </source>
</evidence>